<comment type="similarity">
    <text evidence="1">Belongs to the GST superfamily.</text>
</comment>
<dbReference type="PROSITE" id="PS50405">
    <property type="entry name" value="GST_CTER"/>
    <property type="match status" value="1"/>
</dbReference>
<sequence>MLKVWGRITSINVLKVVWTIRELGLPFERVDVGGAFGGLDTPGYGALNPNRRIPTLDDDGFILWESNAIVRYLAARYGAGSLWPEDPRERGLSDRWMEWQNVEFSPAMVPAFMQLIRTPPEKRNQAAIEQSVARAAQVAMVLEQSLAGQDHVGGSRFTMGDVVAGCAVDRWLGLPIEHPHVPNIRAWHERISARPSAQGLLKQPLQ</sequence>
<keyword evidence="5" id="KW-1185">Reference proteome</keyword>
<gene>
    <name evidence="4" type="ORF">GCM10023144_05530</name>
</gene>
<feature type="domain" description="GST C-terminal" evidence="3">
    <location>
        <begin position="86"/>
        <end position="206"/>
    </location>
</feature>
<dbReference type="InterPro" id="IPR036249">
    <property type="entry name" value="Thioredoxin-like_sf"/>
</dbReference>
<evidence type="ECO:0000259" key="2">
    <source>
        <dbReference type="PROSITE" id="PS50404"/>
    </source>
</evidence>
<organism evidence="4 5">
    <name type="scientific">Pigmentiphaga soli</name>
    <dbReference type="NCBI Taxonomy" id="1007095"/>
    <lineage>
        <taxon>Bacteria</taxon>
        <taxon>Pseudomonadati</taxon>
        <taxon>Pseudomonadota</taxon>
        <taxon>Betaproteobacteria</taxon>
        <taxon>Burkholderiales</taxon>
        <taxon>Alcaligenaceae</taxon>
        <taxon>Pigmentiphaga</taxon>
    </lineage>
</organism>
<evidence type="ECO:0000313" key="5">
    <source>
        <dbReference type="Proteomes" id="UP001501671"/>
    </source>
</evidence>
<evidence type="ECO:0000313" key="4">
    <source>
        <dbReference type="EMBL" id="GAA4324160.1"/>
    </source>
</evidence>
<dbReference type="Gene3D" id="1.20.1050.10">
    <property type="match status" value="1"/>
</dbReference>
<dbReference type="SUPFAM" id="SSF47616">
    <property type="entry name" value="GST C-terminal domain-like"/>
    <property type="match status" value="1"/>
</dbReference>
<dbReference type="PANTHER" id="PTHR44051:SF19">
    <property type="entry name" value="DISULFIDE-BOND OXIDOREDUCTASE YFCG"/>
    <property type="match status" value="1"/>
</dbReference>
<dbReference type="Gene3D" id="3.40.30.10">
    <property type="entry name" value="Glutaredoxin"/>
    <property type="match status" value="1"/>
</dbReference>
<evidence type="ECO:0000256" key="1">
    <source>
        <dbReference type="RuleBase" id="RU003494"/>
    </source>
</evidence>
<dbReference type="SUPFAM" id="SSF52833">
    <property type="entry name" value="Thioredoxin-like"/>
    <property type="match status" value="1"/>
</dbReference>
<dbReference type="SFLD" id="SFLDG00358">
    <property type="entry name" value="Main_(cytGST)"/>
    <property type="match status" value="1"/>
</dbReference>
<dbReference type="InterPro" id="IPR004045">
    <property type="entry name" value="Glutathione_S-Trfase_N"/>
</dbReference>
<dbReference type="PROSITE" id="PS50404">
    <property type="entry name" value="GST_NTER"/>
    <property type="match status" value="1"/>
</dbReference>
<dbReference type="InterPro" id="IPR040079">
    <property type="entry name" value="Glutathione_S-Trfase"/>
</dbReference>
<protein>
    <submittedName>
        <fullName evidence="4">Glutathione S-transferase</fullName>
    </submittedName>
</protein>
<name>A0ABP8GGT6_9BURK</name>
<dbReference type="SFLD" id="SFLDG01150">
    <property type="entry name" value="Main.1:_Beta-like"/>
    <property type="match status" value="1"/>
</dbReference>
<dbReference type="InterPro" id="IPR010987">
    <property type="entry name" value="Glutathione-S-Trfase_C-like"/>
</dbReference>
<dbReference type="PANTHER" id="PTHR44051">
    <property type="entry name" value="GLUTATHIONE S-TRANSFERASE-RELATED"/>
    <property type="match status" value="1"/>
</dbReference>
<reference evidence="5" key="1">
    <citation type="journal article" date="2019" name="Int. J. Syst. Evol. Microbiol.">
        <title>The Global Catalogue of Microorganisms (GCM) 10K type strain sequencing project: providing services to taxonomists for standard genome sequencing and annotation.</title>
        <authorList>
            <consortium name="The Broad Institute Genomics Platform"/>
            <consortium name="The Broad Institute Genome Sequencing Center for Infectious Disease"/>
            <person name="Wu L."/>
            <person name="Ma J."/>
        </authorList>
    </citation>
    <scope>NUCLEOTIDE SEQUENCE [LARGE SCALE GENOMIC DNA]</scope>
    <source>
        <strain evidence="5">JCM 17666</strain>
    </source>
</reference>
<dbReference type="RefSeq" id="WP_345246094.1">
    <property type="nucleotide sequence ID" value="NZ_BAABFO010000002.1"/>
</dbReference>
<dbReference type="Pfam" id="PF02798">
    <property type="entry name" value="GST_N"/>
    <property type="match status" value="1"/>
</dbReference>
<dbReference type="Pfam" id="PF00043">
    <property type="entry name" value="GST_C"/>
    <property type="match status" value="1"/>
</dbReference>
<accession>A0ABP8GGT6</accession>
<dbReference type="CDD" id="cd03047">
    <property type="entry name" value="GST_N_2"/>
    <property type="match status" value="1"/>
</dbReference>
<dbReference type="EMBL" id="BAABFO010000002">
    <property type="protein sequence ID" value="GAA4324160.1"/>
    <property type="molecule type" value="Genomic_DNA"/>
</dbReference>
<proteinExistence type="inferred from homology"/>
<feature type="domain" description="GST N-terminal" evidence="2">
    <location>
        <begin position="1"/>
        <end position="81"/>
    </location>
</feature>
<dbReference type="SFLD" id="SFLDS00019">
    <property type="entry name" value="Glutathione_Transferase_(cytos"/>
    <property type="match status" value="1"/>
</dbReference>
<evidence type="ECO:0000259" key="3">
    <source>
        <dbReference type="PROSITE" id="PS50405"/>
    </source>
</evidence>
<comment type="caution">
    <text evidence="4">The sequence shown here is derived from an EMBL/GenBank/DDBJ whole genome shotgun (WGS) entry which is preliminary data.</text>
</comment>
<dbReference type="InterPro" id="IPR004046">
    <property type="entry name" value="GST_C"/>
</dbReference>
<dbReference type="Proteomes" id="UP001501671">
    <property type="component" value="Unassembled WGS sequence"/>
</dbReference>
<dbReference type="InterPro" id="IPR036282">
    <property type="entry name" value="Glutathione-S-Trfase_C_sf"/>
</dbReference>